<dbReference type="Gene3D" id="1.25.40.10">
    <property type="entry name" value="Tetratricopeptide repeat domain"/>
    <property type="match status" value="1"/>
</dbReference>
<keyword evidence="1" id="KW-0802">TPR repeat</keyword>
<organism evidence="3 4">
    <name type="scientific">Cohnella cholangitidis</name>
    <dbReference type="NCBI Taxonomy" id="2598458"/>
    <lineage>
        <taxon>Bacteria</taxon>
        <taxon>Bacillati</taxon>
        <taxon>Bacillota</taxon>
        <taxon>Bacilli</taxon>
        <taxon>Bacillales</taxon>
        <taxon>Paenibacillaceae</taxon>
        <taxon>Cohnella</taxon>
    </lineage>
</organism>
<dbReference type="AlphaFoldDB" id="A0A7G5BXI7"/>
<dbReference type="RefSeq" id="WP_182303010.1">
    <property type="nucleotide sequence ID" value="NZ_CP041969.1"/>
</dbReference>
<evidence type="ECO:0000256" key="1">
    <source>
        <dbReference type="PROSITE-ProRule" id="PRU00339"/>
    </source>
</evidence>
<feature type="repeat" description="TPR" evidence="1">
    <location>
        <begin position="317"/>
        <end position="350"/>
    </location>
</feature>
<evidence type="ECO:0000259" key="2">
    <source>
        <dbReference type="Pfam" id="PF00535"/>
    </source>
</evidence>
<accession>A0A7G5BXI7</accession>
<sequence length="383" mass="44324">MKISAIVPLYNGEKYILDTLKHLERQIYPLHEIIVVNDCSTDRSAEIVDTFIANSRIKTSHIINDRNSGVSYSRNRGIRESSGEAILFMDADDLAHNRLTQSHVELWENVQFRQRWVLSHSAFQQMNEQGEVLEGVFRFKQVSPEEILGYEIVRNYVYLSGTIVDKEAILAVGGFDEKLTHCEDWDLWLRLAVRGGFLYHDDPLVLIRRHNNNASSTIESVTAGERRVLEKYDASFLQEAISKRKLPEEKNIVDYVSVMYRLERWELGYDMISKLLNIQPDSISGYLFKGMYEVHQREFKKAILTFQKALAIDSKRCEILNNLGACYLSLKNSAEAKKYLFRASELLPNYMDANKNLLIINANTGETPHFTWRELRPVLLTYS</sequence>
<dbReference type="InterPro" id="IPR001173">
    <property type="entry name" value="Glyco_trans_2-like"/>
</dbReference>
<dbReference type="InterPro" id="IPR050834">
    <property type="entry name" value="Glycosyltransf_2"/>
</dbReference>
<dbReference type="SMART" id="SM00028">
    <property type="entry name" value="TPR"/>
    <property type="match status" value="2"/>
</dbReference>
<dbReference type="Gene3D" id="3.90.550.10">
    <property type="entry name" value="Spore Coat Polysaccharide Biosynthesis Protein SpsA, Chain A"/>
    <property type="match status" value="1"/>
</dbReference>
<dbReference type="Pfam" id="PF00535">
    <property type="entry name" value="Glycos_transf_2"/>
    <property type="match status" value="1"/>
</dbReference>
<dbReference type="PROSITE" id="PS50005">
    <property type="entry name" value="TPR"/>
    <property type="match status" value="2"/>
</dbReference>
<keyword evidence="3" id="KW-0808">Transferase</keyword>
<dbReference type="SUPFAM" id="SSF48452">
    <property type="entry name" value="TPR-like"/>
    <property type="match status" value="1"/>
</dbReference>
<dbReference type="GO" id="GO:0016740">
    <property type="term" value="F:transferase activity"/>
    <property type="evidence" value="ECO:0007669"/>
    <property type="project" value="UniProtKB-KW"/>
</dbReference>
<dbReference type="Proteomes" id="UP000515679">
    <property type="component" value="Chromosome"/>
</dbReference>
<dbReference type="KEGG" id="cchl:FPL14_11115"/>
<proteinExistence type="predicted"/>
<protein>
    <submittedName>
        <fullName evidence="3">Glycosyltransferase</fullName>
    </submittedName>
</protein>
<evidence type="ECO:0000313" key="4">
    <source>
        <dbReference type="Proteomes" id="UP000515679"/>
    </source>
</evidence>
<name>A0A7G5BXI7_9BACL</name>
<gene>
    <name evidence="3" type="ORF">FPL14_11115</name>
</gene>
<evidence type="ECO:0000313" key="3">
    <source>
        <dbReference type="EMBL" id="QMV41671.1"/>
    </source>
</evidence>
<dbReference type="CDD" id="cd00761">
    <property type="entry name" value="Glyco_tranf_GTA_type"/>
    <property type="match status" value="1"/>
</dbReference>
<dbReference type="EMBL" id="CP041969">
    <property type="protein sequence ID" value="QMV41671.1"/>
    <property type="molecule type" value="Genomic_DNA"/>
</dbReference>
<dbReference type="SUPFAM" id="SSF53448">
    <property type="entry name" value="Nucleotide-diphospho-sugar transferases"/>
    <property type="match status" value="1"/>
</dbReference>
<dbReference type="InterPro" id="IPR029044">
    <property type="entry name" value="Nucleotide-diphossugar_trans"/>
</dbReference>
<dbReference type="PANTHER" id="PTHR43685">
    <property type="entry name" value="GLYCOSYLTRANSFERASE"/>
    <property type="match status" value="1"/>
</dbReference>
<keyword evidence="4" id="KW-1185">Reference proteome</keyword>
<dbReference type="InterPro" id="IPR019734">
    <property type="entry name" value="TPR_rpt"/>
</dbReference>
<dbReference type="InterPro" id="IPR011990">
    <property type="entry name" value="TPR-like_helical_dom_sf"/>
</dbReference>
<reference evidence="3 4" key="1">
    <citation type="submission" date="2019-07" db="EMBL/GenBank/DDBJ databases">
        <authorList>
            <person name="Kim J.K."/>
            <person name="Cheong H.-M."/>
            <person name="Choi Y."/>
            <person name="Hwang K.J."/>
            <person name="Lee S."/>
            <person name="Choi C."/>
        </authorList>
    </citation>
    <scope>NUCLEOTIDE SEQUENCE [LARGE SCALE GENOMIC DNA]</scope>
    <source>
        <strain evidence="3 4">KS 22</strain>
    </source>
</reference>
<feature type="domain" description="Glycosyltransferase 2-like" evidence="2">
    <location>
        <begin position="4"/>
        <end position="109"/>
    </location>
</feature>
<feature type="repeat" description="TPR" evidence="1">
    <location>
        <begin position="283"/>
        <end position="316"/>
    </location>
</feature>
<dbReference type="PANTHER" id="PTHR43685:SF2">
    <property type="entry name" value="GLYCOSYLTRANSFERASE 2-LIKE DOMAIN-CONTAINING PROTEIN"/>
    <property type="match status" value="1"/>
</dbReference>